<dbReference type="InterPro" id="IPR024393">
    <property type="entry name" value="MscS_porin"/>
</dbReference>
<accession>A0A370DZ11</accession>
<comment type="caution">
    <text evidence="3">The sequence shown here is derived from an EMBL/GenBank/DDBJ whole genome shotgun (WGS) entry which is preliminary data.</text>
</comment>
<gene>
    <name evidence="3" type="ORF">DIZ79_05260</name>
</gene>
<protein>
    <recommendedName>
        <fullName evidence="2">Mechanosensitive ion channel MscS porin domain-containing protein</fullName>
    </recommendedName>
</protein>
<dbReference type="AlphaFoldDB" id="A0A370DZ11"/>
<evidence type="ECO:0000256" key="1">
    <source>
        <dbReference type="SAM" id="MobiDB-lite"/>
    </source>
</evidence>
<evidence type="ECO:0000313" key="3">
    <source>
        <dbReference type="EMBL" id="RDH91756.1"/>
    </source>
</evidence>
<feature type="domain" description="Mechanosensitive ion channel MscS porin" evidence="2">
    <location>
        <begin position="38"/>
        <end position="269"/>
    </location>
</feature>
<dbReference type="EMBL" id="QFXD01000098">
    <property type="protein sequence ID" value="RDH91756.1"/>
    <property type="molecule type" value="Genomic_DNA"/>
</dbReference>
<dbReference type="Proteomes" id="UP000255508">
    <property type="component" value="Unassembled WGS sequence"/>
</dbReference>
<reference evidence="3 4" key="1">
    <citation type="journal article" date="2018" name="ISME J.">
        <title>Endosymbiont genomes yield clues of tubeworm success.</title>
        <authorList>
            <person name="Li Y."/>
            <person name="Liles M.R."/>
            <person name="Halanych K.M."/>
        </authorList>
    </citation>
    <scope>NUCLEOTIDE SEQUENCE [LARGE SCALE GENOMIC DNA]</scope>
    <source>
        <strain evidence="3">A1422</strain>
    </source>
</reference>
<sequence length="284" mass="31548">MHRFLPMLLFLLILGFLSGPLSVQALETAKIEERVSRLEKLEEPREEAVQVELNLYREAVASLKSAKEFAEKAAVYKQAVVDTPAEIKRLSAEIEGLARQSTEETISSLGQLSDAVLEARVREESAAIVSLDGRLAALAQSISTLQARPESSRQMFSLANTRLEEVDETLRKTPSADKTPKSSEAVLVNAQAVRMALLAEIEMLNNERLSHDLRLQQLQAKRQLLEKRLIMAKRNEQEGRDEINRRQASEAKAAEAEAAQARREAVGKHILITGDEFGVESPAQ</sequence>
<proteinExistence type="predicted"/>
<name>A0A370DZ11_9GAMM</name>
<evidence type="ECO:0000313" key="4">
    <source>
        <dbReference type="Proteomes" id="UP000255508"/>
    </source>
</evidence>
<organism evidence="3 4">
    <name type="scientific">endosymbiont of Lamellibrachia luymesi</name>
    <dbReference type="NCBI Taxonomy" id="2200907"/>
    <lineage>
        <taxon>Bacteria</taxon>
        <taxon>Pseudomonadati</taxon>
        <taxon>Pseudomonadota</taxon>
        <taxon>Gammaproteobacteria</taxon>
        <taxon>sulfur-oxidizing symbionts</taxon>
    </lineage>
</organism>
<feature type="region of interest" description="Disordered" evidence="1">
    <location>
        <begin position="236"/>
        <end position="260"/>
    </location>
</feature>
<dbReference type="Pfam" id="PF12795">
    <property type="entry name" value="MscS_porin"/>
    <property type="match status" value="1"/>
</dbReference>
<evidence type="ECO:0000259" key="2">
    <source>
        <dbReference type="Pfam" id="PF12795"/>
    </source>
</evidence>